<comment type="caution">
    <text evidence="1">The sequence shown here is derived from an EMBL/GenBank/DDBJ whole genome shotgun (WGS) entry which is preliminary data.</text>
</comment>
<accession>A0A4Y2KX30</accession>
<evidence type="ECO:0000313" key="2">
    <source>
        <dbReference type="Proteomes" id="UP000499080"/>
    </source>
</evidence>
<reference evidence="1 2" key="1">
    <citation type="journal article" date="2019" name="Sci. Rep.">
        <title>Orb-weaving spider Araneus ventricosus genome elucidates the spidroin gene catalogue.</title>
        <authorList>
            <person name="Kono N."/>
            <person name="Nakamura H."/>
            <person name="Ohtoshi R."/>
            <person name="Moran D.A.P."/>
            <person name="Shinohara A."/>
            <person name="Yoshida Y."/>
            <person name="Fujiwara M."/>
            <person name="Mori M."/>
            <person name="Tomita M."/>
            <person name="Arakawa K."/>
        </authorList>
    </citation>
    <scope>NUCLEOTIDE SEQUENCE [LARGE SCALE GENOMIC DNA]</scope>
</reference>
<proteinExistence type="predicted"/>
<dbReference type="AlphaFoldDB" id="A0A4Y2KX30"/>
<name>A0A4Y2KX30_ARAVE</name>
<dbReference type="OrthoDB" id="6443573at2759"/>
<organism evidence="1 2">
    <name type="scientific">Araneus ventricosus</name>
    <name type="common">Orbweaver spider</name>
    <name type="synonym">Epeira ventricosa</name>
    <dbReference type="NCBI Taxonomy" id="182803"/>
    <lineage>
        <taxon>Eukaryota</taxon>
        <taxon>Metazoa</taxon>
        <taxon>Ecdysozoa</taxon>
        <taxon>Arthropoda</taxon>
        <taxon>Chelicerata</taxon>
        <taxon>Arachnida</taxon>
        <taxon>Araneae</taxon>
        <taxon>Araneomorphae</taxon>
        <taxon>Entelegynae</taxon>
        <taxon>Araneoidea</taxon>
        <taxon>Araneidae</taxon>
        <taxon>Araneus</taxon>
    </lineage>
</organism>
<dbReference type="Proteomes" id="UP000499080">
    <property type="component" value="Unassembled WGS sequence"/>
</dbReference>
<protein>
    <submittedName>
        <fullName evidence="1">Uncharacterized protein</fullName>
    </submittedName>
</protein>
<sequence>MAASMDNSKIVRPYVQSLFHLASVKVAIPLCNDFDLVTLQEAFDNIQKGLLENPSDIECSRTQKNILFIPAHLRQTVFDTAFGMKYLAFLWRELHSEIIKLEEEDCIFYWRSDGRIDGLETSQQLVLKEDIDIRGRFYIACRYCLEDNIQNLWKEMEDSRQMENLETACNSMVRFWIRRIRNGSRVPWRNALREFFNDFRICRKGTRYSSFFPSLRPEKRRRFLISLNPFYADDYLLCVYTLTKEEEEELLEYSLRILCAYFDRPNSVTVFSCNCAINVELY</sequence>
<dbReference type="EMBL" id="BGPR01005038">
    <property type="protein sequence ID" value="GBN06167.1"/>
    <property type="molecule type" value="Genomic_DNA"/>
</dbReference>
<gene>
    <name evidence="1" type="ORF">AVEN_125795_1</name>
</gene>
<keyword evidence="2" id="KW-1185">Reference proteome</keyword>
<evidence type="ECO:0000313" key="1">
    <source>
        <dbReference type="EMBL" id="GBN06167.1"/>
    </source>
</evidence>